<protein>
    <recommendedName>
        <fullName evidence="2">G8 domain-containing protein</fullName>
    </recommendedName>
</protein>
<comment type="caution">
    <text evidence="1">The sequence shown here is derived from an EMBL/GenBank/DDBJ whole genome shotgun (WGS) entry which is preliminary data.</text>
</comment>
<name>A0A0F9QRJ5_9ZZZZ</name>
<proteinExistence type="predicted"/>
<gene>
    <name evidence="1" type="ORF">LCGC14_0668720</name>
</gene>
<evidence type="ECO:0008006" key="2">
    <source>
        <dbReference type="Google" id="ProtNLM"/>
    </source>
</evidence>
<evidence type="ECO:0000313" key="1">
    <source>
        <dbReference type="EMBL" id="KKN46860.1"/>
    </source>
</evidence>
<dbReference type="EMBL" id="LAZR01001308">
    <property type="protein sequence ID" value="KKN46860.1"/>
    <property type="molecule type" value="Genomic_DNA"/>
</dbReference>
<accession>A0A0F9QRJ5</accession>
<reference evidence="1" key="1">
    <citation type="journal article" date="2015" name="Nature">
        <title>Complex archaea that bridge the gap between prokaryotes and eukaryotes.</title>
        <authorList>
            <person name="Spang A."/>
            <person name="Saw J.H."/>
            <person name="Jorgensen S.L."/>
            <person name="Zaremba-Niedzwiedzka K."/>
            <person name="Martijn J."/>
            <person name="Lind A.E."/>
            <person name="van Eijk R."/>
            <person name="Schleper C."/>
            <person name="Guy L."/>
            <person name="Ettema T.J."/>
        </authorList>
    </citation>
    <scope>NUCLEOTIDE SEQUENCE</scope>
</reference>
<sequence length="1313" mass="132245">MTDYTSTGTGDWDNVAVWGGGGFPAAGDTATISTGDIVSVKGSELCGNISVLPGGGLRFDGQSDTVAAQMTLDNGATITNNGAVDATATGTTGPARIVGASLEVMAGTDWTWDNQTWEIVNMDIQFNIATGGGISQSIIFKTSLCTIDDLDVQTGATVSFDVASCTANGVTVSGGILLLEEAISFTSFTQATGTTTPASSSTAITCSGAWEVSGGTWTDQRSQVTLTGTANFQHSIASNNRTNTFEQSGAITTTLTGAAYMLSWFRGSATGTLSGSQTIQVGTSGSALPFDNNGVTINSGVQITLISGHATPTMDSGTYHHLTLEGSGVQRSFTMNGVLICNGNLILNSALALLTTTGTDYALTCAGIGVATGTLTGNDSVITSSTLLTVAGGTLTWTGTAGRLDVNDFTMASGTCTPSATTSDIQCSGDYNMTGGTWTNNRGTLTLTASGNLAHNGSGGNRISAIVHAAGVTSTLTNFAYISAAHTFSATSHLAGGSTVVMSTASGLTFPSGATMTGGAVYRFISGGGTVTAAGSFNSVLFQSNSTYTLGAALTAIGTVAIDDVTGAVTLDCATFALAITSTFTIDATSLLDLGTSAGHVITANFTPLGDIDGASSTLTCSGNVDLSNILFTRNSSTLAMDGASKTLDSGSNQLENFTISNTVTLINNTFTIFGVFTNTSTFTIASGIKLSVSGTAIGIFNNSGGTVTGADATSILDFTISSSAANQVLNNTGIITVLATQFRGSVSISANKTITLGANFTTAADIVVLSDHASRTLTLDTSGTDYNILCADLTLTGTTGGVLIANASIITASGDVDLSAATFTYGTSTLAVGGDLTTGANSDIFATLNITGTCAFSGSNSLCTTAFTNTGTITLAAGSFRLTCQNAAITAFDNSAGTISGVDSTPFLSFRGTATTTYDLDNDGTIGVDCRFIATGNSPTIRLVNESWVTTGNVFFALSGGTAVTLDTNGQALTCADLTLIANSTITGGASTITASGDVDLSAGTFTEGTSTMAMTGTSKTLTLASNQEVYNLTVTGTVVGLAGSGVQIQFDNVLTIDGGTATFGMTVGDQVLIGEQNSDGFPVVLANGGDFQNSDTGSIRYGDGSTGATINIAASTNYPNLIISSSGAVANTYNMVGAVTCINLTIGDGADADVVDTVTFALKCTGTVDVLASASLQTGANAGGATWDFASTVTVAGTAQISVTSGAFSLVLGSKTVSVRDQLTVANHVSRGNAVFTTGGTGHVDQRVALTGGQISMGRRVGWNGLYIQDCIIAQGTDMRGAWFGRGNLGVIRRTPSRSVQGIGPLGVRYG</sequence>
<organism evidence="1">
    <name type="scientific">marine sediment metagenome</name>
    <dbReference type="NCBI Taxonomy" id="412755"/>
    <lineage>
        <taxon>unclassified sequences</taxon>
        <taxon>metagenomes</taxon>
        <taxon>ecological metagenomes</taxon>
    </lineage>
</organism>